<accession>A0ABW7YCI7</accession>
<dbReference type="Proteomes" id="UP001612415">
    <property type="component" value="Unassembled WGS sequence"/>
</dbReference>
<dbReference type="EMBL" id="JBITDC010000019">
    <property type="protein sequence ID" value="MFI5680120.1"/>
    <property type="molecule type" value="Genomic_DNA"/>
</dbReference>
<keyword evidence="3" id="KW-1185">Reference proteome</keyword>
<organism evidence="2 3">
    <name type="scientific">Streptomyces cellulosae</name>
    <dbReference type="NCBI Taxonomy" id="1968"/>
    <lineage>
        <taxon>Bacteria</taxon>
        <taxon>Bacillati</taxon>
        <taxon>Actinomycetota</taxon>
        <taxon>Actinomycetes</taxon>
        <taxon>Kitasatosporales</taxon>
        <taxon>Streptomycetaceae</taxon>
        <taxon>Streptomyces</taxon>
    </lineage>
</organism>
<evidence type="ECO:0000256" key="1">
    <source>
        <dbReference type="SAM" id="MobiDB-lite"/>
    </source>
</evidence>
<reference evidence="2 3" key="1">
    <citation type="submission" date="2024-10" db="EMBL/GenBank/DDBJ databases">
        <title>The Natural Products Discovery Center: Release of the First 8490 Sequenced Strains for Exploring Actinobacteria Biosynthetic Diversity.</title>
        <authorList>
            <person name="Kalkreuter E."/>
            <person name="Kautsar S.A."/>
            <person name="Yang D."/>
            <person name="Bader C.D."/>
            <person name="Teijaro C.N."/>
            <person name="Fluegel L."/>
            <person name="Davis C.M."/>
            <person name="Simpson J.R."/>
            <person name="Lauterbach L."/>
            <person name="Steele A.D."/>
            <person name="Gui C."/>
            <person name="Meng S."/>
            <person name="Li G."/>
            <person name="Viehrig K."/>
            <person name="Ye F."/>
            <person name="Su P."/>
            <person name="Kiefer A.F."/>
            <person name="Nichols A."/>
            <person name="Cepeda A.J."/>
            <person name="Yan W."/>
            <person name="Fan B."/>
            <person name="Jiang Y."/>
            <person name="Adhikari A."/>
            <person name="Zheng C.-J."/>
            <person name="Schuster L."/>
            <person name="Cowan T.M."/>
            <person name="Smanski M.J."/>
            <person name="Chevrette M.G."/>
            <person name="De Carvalho L.P.S."/>
            <person name="Shen B."/>
        </authorList>
    </citation>
    <scope>NUCLEOTIDE SEQUENCE [LARGE SCALE GENOMIC DNA]</scope>
    <source>
        <strain evidence="2 3">NPDC051599</strain>
    </source>
</reference>
<evidence type="ECO:0000313" key="2">
    <source>
        <dbReference type="EMBL" id="MFI5680120.1"/>
    </source>
</evidence>
<dbReference type="RefSeq" id="WP_398660573.1">
    <property type="nucleotide sequence ID" value="NZ_JBITDC010000019.1"/>
</dbReference>
<gene>
    <name evidence="2" type="ORF">ACIA8P_36805</name>
</gene>
<protein>
    <submittedName>
        <fullName evidence="2">Uncharacterized protein</fullName>
    </submittedName>
</protein>
<feature type="region of interest" description="Disordered" evidence="1">
    <location>
        <begin position="1"/>
        <end position="50"/>
    </location>
</feature>
<proteinExistence type="predicted"/>
<evidence type="ECO:0000313" key="3">
    <source>
        <dbReference type="Proteomes" id="UP001612415"/>
    </source>
</evidence>
<name>A0ABW7YCI7_STRCE</name>
<sequence>MRNRHLSKSQSNPAPDVVRRRRDKWRQAQGRVVRFPQPNPHRAISRRGDR</sequence>
<comment type="caution">
    <text evidence="2">The sequence shown here is derived from an EMBL/GenBank/DDBJ whole genome shotgun (WGS) entry which is preliminary data.</text>
</comment>